<dbReference type="PANTHER" id="PTHR47843">
    <property type="entry name" value="BTB DOMAIN-CONTAINING PROTEIN-RELATED"/>
    <property type="match status" value="1"/>
</dbReference>
<dbReference type="InterPro" id="IPR011333">
    <property type="entry name" value="SKP1/BTB/POZ_sf"/>
</dbReference>
<dbReference type="AlphaFoldDB" id="A0AAI8VGM0"/>
<comment type="caution">
    <text evidence="3">The sequence shown here is derived from an EMBL/GenBank/DDBJ whole genome shotgun (WGS) entry which is preliminary data.</text>
</comment>
<accession>A0AAI8VGM0</accession>
<dbReference type="Proteomes" id="UP001295740">
    <property type="component" value="Unassembled WGS sequence"/>
</dbReference>
<evidence type="ECO:0000256" key="1">
    <source>
        <dbReference type="SAM" id="MobiDB-lite"/>
    </source>
</evidence>
<dbReference type="SUPFAM" id="SSF54695">
    <property type="entry name" value="POZ domain"/>
    <property type="match status" value="1"/>
</dbReference>
<keyword evidence="4" id="KW-1185">Reference proteome</keyword>
<feature type="compositionally biased region" description="Low complexity" evidence="1">
    <location>
        <begin position="202"/>
        <end position="221"/>
    </location>
</feature>
<feature type="region of interest" description="Disordered" evidence="1">
    <location>
        <begin position="288"/>
        <end position="308"/>
    </location>
</feature>
<gene>
    <name evidence="3" type="ORF">KHLLAP_LOCUS4649</name>
</gene>
<evidence type="ECO:0000313" key="4">
    <source>
        <dbReference type="Proteomes" id="UP001295740"/>
    </source>
</evidence>
<reference evidence="3" key="1">
    <citation type="submission" date="2023-10" db="EMBL/GenBank/DDBJ databases">
        <authorList>
            <person name="Hackl T."/>
        </authorList>
    </citation>
    <scope>NUCLEOTIDE SEQUENCE</scope>
</reference>
<feature type="compositionally biased region" description="Polar residues" evidence="1">
    <location>
        <begin position="156"/>
        <end position="169"/>
    </location>
</feature>
<proteinExistence type="predicted"/>
<dbReference type="SMART" id="SM00225">
    <property type="entry name" value="BTB"/>
    <property type="match status" value="1"/>
</dbReference>
<sequence>MSKQSVDELVSSLKDLFQTGAYSDLRIECGDDHHAVHRAVVCPRSPLLRKHLETPNKWADEEVTQDVIILEDDNSEAVRLMLHYLYHLDYPPTEEQIDSEFKLREHAATWPAEAHDVDGMASHHGHGHGHGHNVGESQHGTTNGTNGTGLGIANASPENGNRLYTNVSSATTTPMMTTETAAALAGSSRSSREKRNKHKSCPQPQASTTTQPQQSQPQSSAKGGQPAPTGPLTTHAQMYTLATKYGIPSLAALAASKFSRAVASAAHSPKTWDYDIVDFVAAATEVYRKPSKDKDSKDKDHKDKDRGDDRTKRFVVADSTMRDIVVEAIAARPEMLALADVQDGIRGLELSFDLLMHHLRGTDGGQGVVNGTNGTPG</sequence>
<dbReference type="Gene3D" id="3.30.710.10">
    <property type="entry name" value="Potassium Channel Kv1.1, Chain A"/>
    <property type="match status" value="1"/>
</dbReference>
<name>A0AAI8VGM0_9PEZI</name>
<feature type="compositionally biased region" description="Low complexity" evidence="1">
    <location>
        <begin position="170"/>
        <end position="189"/>
    </location>
</feature>
<feature type="region of interest" description="Disordered" evidence="1">
    <location>
        <begin position="117"/>
        <end position="233"/>
    </location>
</feature>
<evidence type="ECO:0000259" key="2">
    <source>
        <dbReference type="PROSITE" id="PS50097"/>
    </source>
</evidence>
<evidence type="ECO:0000313" key="3">
    <source>
        <dbReference type="EMBL" id="CAJ2504181.1"/>
    </source>
</evidence>
<dbReference type="PANTHER" id="PTHR47843:SF5">
    <property type="entry name" value="BTB_POZ DOMAIN PROTEIN"/>
    <property type="match status" value="1"/>
</dbReference>
<dbReference type="EMBL" id="CAUWAG010000006">
    <property type="protein sequence ID" value="CAJ2504181.1"/>
    <property type="molecule type" value="Genomic_DNA"/>
</dbReference>
<dbReference type="PROSITE" id="PS50097">
    <property type="entry name" value="BTB"/>
    <property type="match status" value="1"/>
</dbReference>
<feature type="domain" description="BTB" evidence="2">
    <location>
        <begin position="23"/>
        <end position="94"/>
    </location>
</feature>
<organism evidence="3 4">
    <name type="scientific">Anthostomella pinea</name>
    <dbReference type="NCBI Taxonomy" id="933095"/>
    <lineage>
        <taxon>Eukaryota</taxon>
        <taxon>Fungi</taxon>
        <taxon>Dikarya</taxon>
        <taxon>Ascomycota</taxon>
        <taxon>Pezizomycotina</taxon>
        <taxon>Sordariomycetes</taxon>
        <taxon>Xylariomycetidae</taxon>
        <taxon>Xylariales</taxon>
        <taxon>Xylariaceae</taxon>
        <taxon>Anthostomella</taxon>
    </lineage>
</organism>
<dbReference type="Pfam" id="PF00651">
    <property type="entry name" value="BTB"/>
    <property type="match status" value="1"/>
</dbReference>
<protein>
    <submittedName>
        <fullName evidence="3">Uu.00g115750.m01.CDS01</fullName>
    </submittedName>
</protein>
<dbReference type="InterPro" id="IPR000210">
    <property type="entry name" value="BTB/POZ_dom"/>
</dbReference>
<dbReference type="CDD" id="cd18186">
    <property type="entry name" value="BTB_POZ_ZBTB_KLHL-like"/>
    <property type="match status" value="1"/>
</dbReference>